<proteinExistence type="predicted"/>
<dbReference type="EMBL" id="JAHHUM010002170">
    <property type="protein sequence ID" value="KAK5605740.1"/>
    <property type="molecule type" value="Genomic_DNA"/>
</dbReference>
<dbReference type="AlphaFoldDB" id="A0AAV9RC03"/>
<sequence>MAERKRSAVWTLFTQLRTLPHGMCAGKSLWNTSNLHKHIKAVHPRENSRAAKIVEEGGRQTRPPRSLAEALQPEIRNIQPCHRGAFNHLGDFSLGDKRVHPESPPLCFHQGMRDGRIEEILEVLSLLRRPIMSSVEPGPAGRLAPRYPSVGPQSPTSQPQPIGLLLQLDSIPYRRCPLPRGSGTGRRDSTADLTAAATGSSIDIDAENMGPLWTLCLHIPRNLVKLSRRWELNTSLAGALPDLPSKTLTMRLGLPSLSGFLLLQRIQLTTRW</sequence>
<evidence type="ECO:0000313" key="2">
    <source>
        <dbReference type="Proteomes" id="UP001311232"/>
    </source>
</evidence>
<dbReference type="Proteomes" id="UP001311232">
    <property type="component" value="Unassembled WGS sequence"/>
</dbReference>
<comment type="caution">
    <text evidence="1">The sequence shown here is derived from an EMBL/GenBank/DDBJ whole genome shotgun (WGS) entry which is preliminary data.</text>
</comment>
<organism evidence="1 2">
    <name type="scientific">Crenichthys baileyi</name>
    <name type="common">White River springfish</name>
    <dbReference type="NCBI Taxonomy" id="28760"/>
    <lineage>
        <taxon>Eukaryota</taxon>
        <taxon>Metazoa</taxon>
        <taxon>Chordata</taxon>
        <taxon>Craniata</taxon>
        <taxon>Vertebrata</taxon>
        <taxon>Euteleostomi</taxon>
        <taxon>Actinopterygii</taxon>
        <taxon>Neopterygii</taxon>
        <taxon>Teleostei</taxon>
        <taxon>Neoteleostei</taxon>
        <taxon>Acanthomorphata</taxon>
        <taxon>Ovalentaria</taxon>
        <taxon>Atherinomorphae</taxon>
        <taxon>Cyprinodontiformes</taxon>
        <taxon>Goodeidae</taxon>
        <taxon>Crenichthys</taxon>
    </lineage>
</organism>
<evidence type="ECO:0000313" key="1">
    <source>
        <dbReference type="EMBL" id="KAK5605740.1"/>
    </source>
</evidence>
<keyword evidence="2" id="KW-1185">Reference proteome</keyword>
<reference evidence="1 2" key="1">
    <citation type="submission" date="2021-06" db="EMBL/GenBank/DDBJ databases">
        <authorList>
            <person name="Palmer J.M."/>
        </authorList>
    </citation>
    <scope>NUCLEOTIDE SEQUENCE [LARGE SCALE GENOMIC DNA]</scope>
    <source>
        <strain evidence="1 2">MEX-2019</strain>
        <tissue evidence="1">Muscle</tissue>
    </source>
</reference>
<accession>A0AAV9RC03</accession>
<gene>
    <name evidence="1" type="ORF">CRENBAI_006889</name>
</gene>
<protein>
    <submittedName>
        <fullName evidence="1">Uncharacterized protein</fullName>
    </submittedName>
</protein>
<name>A0AAV9RC03_9TELE</name>